<sequence length="88" mass="9982">MMESSSYINGPSSLFCKLSCQNCSSYLFAKWVKKFFLHNAIRKDCNGRDLYLTQCCISKNLKDSLQLFNLLANQKASQILEIMGDSQG</sequence>
<reference evidence="1" key="1">
    <citation type="submission" date="2018-02" db="EMBL/GenBank/DDBJ databases">
        <title>Rhizophora mucronata_Transcriptome.</title>
        <authorList>
            <person name="Meera S.P."/>
            <person name="Sreeshan A."/>
            <person name="Augustine A."/>
        </authorList>
    </citation>
    <scope>NUCLEOTIDE SEQUENCE</scope>
    <source>
        <tissue evidence="1">Leaf</tissue>
    </source>
</reference>
<accession>A0A2P2MIN9</accession>
<proteinExistence type="predicted"/>
<organism evidence="1">
    <name type="scientific">Rhizophora mucronata</name>
    <name type="common">Asiatic mangrove</name>
    <dbReference type="NCBI Taxonomy" id="61149"/>
    <lineage>
        <taxon>Eukaryota</taxon>
        <taxon>Viridiplantae</taxon>
        <taxon>Streptophyta</taxon>
        <taxon>Embryophyta</taxon>
        <taxon>Tracheophyta</taxon>
        <taxon>Spermatophyta</taxon>
        <taxon>Magnoliopsida</taxon>
        <taxon>eudicotyledons</taxon>
        <taxon>Gunneridae</taxon>
        <taxon>Pentapetalae</taxon>
        <taxon>rosids</taxon>
        <taxon>fabids</taxon>
        <taxon>Malpighiales</taxon>
        <taxon>Rhizophoraceae</taxon>
        <taxon>Rhizophora</taxon>
    </lineage>
</organism>
<name>A0A2P2MIN9_RHIMU</name>
<evidence type="ECO:0000313" key="1">
    <source>
        <dbReference type="EMBL" id="MBX30103.1"/>
    </source>
</evidence>
<protein>
    <submittedName>
        <fullName evidence="1">Histone deacetylase 2</fullName>
    </submittedName>
</protein>
<dbReference type="AlphaFoldDB" id="A0A2P2MIN9"/>
<dbReference type="EMBL" id="GGEC01049619">
    <property type="protein sequence ID" value="MBX30103.1"/>
    <property type="molecule type" value="Transcribed_RNA"/>
</dbReference>